<reference evidence="3 4" key="1">
    <citation type="submission" date="2016-07" db="EMBL/GenBank/DDBJ databases">
        <title>Genome sequencing of Vibrio scophthalmi strain VS-05, an isolated from Paralichthys olivaceus.</title>
        <authorList>
            <person name="Han H.-J."/>
        </authorList>
    </citation>
    <scope>NUCLEOTIDE SEQUENCE [LARGE SCALE GENOMIC DNA]</scope>
    <source>
        <strain evidence="3 4">VS-05</strain>
    </source>
</reference>
<dbReference type="Pfam" id="PF14237">
    <property type="entry name" value="GYF_2"/>
    <property type="match status" value="1"/>
</dbReference>
<name>A0A1C7F9H0_9VIBR</name>
<keyword evidence="1" id="KW-1133">Transmembrane helix</keyword>
<organism evidence="3 4">
    <name type="scientific">Vibrio scophthalmi</name>
    <dbReference type="NCBI Taxonomy" id="45658"/>
    <lineage>
        <taxon>Bacteria</taxon>
        <taxon>Pseudomonadati</taxon>
        <taxon>Pseudomonadota</taxon>
        <taxon>Gammaproteobacteria</taxon>
        <taxon>Vibrionales</taxon>
        <taxon>Vibrionaceae</taxon>
        <taxon>Vibrio</taxon>
    </lineage>
</organism>
<feature type="transmembrane region" description="Helical" evidence="1">
    <location>
        <begin position="179"/>
        <end position="200"/>
    </location>
</feature>
<evidence type="ECO:0000313" key="3">
    <source>
        <dbReference type="EMBL" id="ANU35659.1"/>
    </source>
</evidence>
<keyword evidence="4" id="KW-1185">Reference proteome</keyword>
<dbReference type="AlphaFoldDB" id="A0A1C7F9H0"/>
<feature type="domain" description="GYF" evidence="2">
    <location>
        <begin position="7"/>
        <end position="52"/>
    </location>
</feature>
<keyword evidence="1" id="KW-0472">Membrane</keyword>
<sequence length="312" mass="35297">MSEQTMWFYEFNGERVGGLCITEVIELINQGTITQGTQVWKKGMPTWVKIEESELAHYLEDKTPLNNYDLPPPLPSQTPNYYEESFTTKFASIWRFIYAPTFAAIVTYLVAYLIKGNSWQAFGLWSTSGMTLISLSIVLIAWAEDLWRFKKSASYTGWSWWWLLAPCYIHDRMGKQWKWTIGLIVLSLVCNVLASGLIALHGDGYFDDNGPYQYQPQSNIQAGGMDLNTVELEMYLNTTNPDVDTTGRIKVSMLDEVTYRVSYAYLCGSGGCDYSYLKSAQDGGYCYVLSSSDAQAIAATQCSSSPFRLSYH</sequence>
<dbReference type="EMBL" id="CP016414">
    <property type="protein sequence ID" value="ANU35659.1"/>
    <property type="molecule type" value="Genomic_DNA"/>
</dbReference>
<feature type="transmembrane region" description="Helical" evidence="1">
    <location>
        <begin position="96"/>
        <end position="114"/>
    </location>
</feature>
<evidence type="ECO:0000259" key="2">
    <source>
        <dbReference type="Pfam" id="PF14237"/>
    </source>
</evidence>
<evidence type="ECO:0000313" key="4">
    <source>
        <dbReference type="Proteomes" id="UP000092528"/>
    </source>
</evidence>
<proteinExistence type="predicted"/>
<accession>A0A1C7F9H0</accession>
<dbReference type="InterPro" id="IPR025640">
    <property type="entry name" value="GYF_2"/>
</dbReference>
<dbReference type="Proteomes" id="UP000092528">
    <property type="component" value="Chromosome 1"/>
</dbReference>
<evidence type="ECO:0000256" key="1">
    <source>
        <dbReference type="SAM" id="Phobius"/>
    </source>
</evidence>
<dbReference type="RefSeq" id="WP_065545110.1">
    <property type="nucleotide sequence ID" value="NZ_CP016414.1"/>
</dbReference>
<protein>
    <recommendedName>
        <fullName evidence="2">GYF domain-containing protein</fullName>
    </recommendedName>
</protein>
<gene>
    <name evidence="3" type="ORF">VSVS05_00526</name>
</gene>
<keyword evidence="1" id="KW-0812">Transmembrane</keyword>
<feature type="transmembrane region" description="Helical" evidence="1">
    <location>
        <begin position="120"/>
        <end position="142"/>
    </location>
</feature>